<proteinExistence type="inferred from homology"/>
<dbReference type="Pfam" id="PF01648">
    <property type="entry name" value="ACPS"/>
    <property type="match status" value="1"/>
</dbReference>
<dbReference type="OrthoDB" id="9808281at2"/>
<dbReference type="GO" id="GO:0008897">
    <property type="term" value="F:holo-[acyl-carrier-protein] synthase activity"/>
    <property type="evidence" value="ECO:0007669"/>
    <property type="project" value="InterPro"/>
</dbReference>
<accession>A0A095Y8P3</accession>
<comment type="similarity">
    <text evidence="1">Belongs to the P-Pant transferase superfamily. Gsp/Sfp/HetI/AcpT family.</text>
</comment>
<evidence type="ECO:0000313" key="6">
    <source>
        <dbReference type="Proteomes" id="UP000029579"/>
    </source>
</evidence>
<dbReference type="eggNOG" id="COG2091">
    <property type="taxonomic scope" value="Bacteria"/>
</dbReference>
<organism evidence="5 6">
    <name type="scientific">Anaerococcus lactolyticus S7-1-13</name>
    <dbReference type="NCBI Taxonomy" id="1284686"/>
    <lineage>
        <taxon>Bacteria</taxon>
        <taxon>Bacillati</taxon>
        <taxon>Bacillota</taxon>
        <taxon>Tissierellia</taxon>
        <taxon>Tissierellales</taxon>
        <taxon>Peptoniphilaceae</taxon>
        <taxon>Anaerococcus</taxon>
    </lineage>
</organism>
<dbReference type="RefSeq" id="WP_052039416.1">
    <property type="nucleotide sequence ID" value="NZ_JRMW01000043.1"/>
</dbReference>
<evidence type="ECO:0000259" key="4">
    <source>
        <dbReference type="Pfam" id="PF22624"/>
    </source>
</evidence>
<feature type="domain" description="4'-phosphopantetheinyl transferase" evidence="3">
    <location>
        <begin position="104"/>
        <end position="171"/>
    </location>
</feature>
<dbReference type="InterPro" id="IPR037143">
    <property type="entry name" value="4-PPantetheinyl_Trfase_dom_sf"/>
</dbReference>
<dbReference type="PANTHER" id="PTHR12215">
    <property type="entry name" value="PHOSPHOPANTETHEINE TRANSFERASE"/>
    <property type="match status" value="1"/>
</dbReference>
<evidence type="ECO:0000259" key="3">
    <source>
        <dbReference type="Pfam" id="PF01648"/>
    </source>
</evidence>
<dbReference type="GO" id="GO:0005829">
    <property type="term" value="C:cytosol"/>
    <property type="evidence" value="ECO:0007669"/>
    <property type="project" value="TreeGrafter"/>
</dbReference>
<dbReference type="GO" id="GO:0019878">
    <property type="term" value="P:lysine biosynthetic process via aminoadipic acid"/>
    <property type="evidence" value="ECO:0007669"/>
    <property type="project" value="TreeGrafter"/>
</dbReference>
<dbReference type="SUPFAM" id="SSF56214">
    <property type="entry name" value="4'-phosphopantetheinyl transferase"/>
    <property type="match status" value="2"/>
</dbReference>
<comment type="caution">
    <text evidence="5">The sequence shown here is derived from an EMBL/GenBank/DDBJ whole genome shotgun (WGS) entry which is preliminary data.</text>
</comment>
<feature type="domain" description="4'-phosphopantetheinyl transferase N-terminal" evidence="4">
    <location>
        <begin position="21"/>
        <end position="97"/>
    </location>
</feature>
<sequence>MIEIYFLEIENLIWTDIDNNLLNHISEERKNKVFKFYNIIDRKLCLYSALLTRMICCKKLSLSNKDLCFYTLKYKPLLINDSSIHFSISHSQNLIAVSFSENNIGLDIERIQDAPFYLINYIFHPYECEYINKNNNLNELRFFEIWTKKEAFGKYTGSGLDYNLEEFNTISKKVKKNFYTSVYKNYILSIYSKNISTIKFINITEIDIFYFFTKKHIL</sequence>
<protein>
    <submittedName>
        <fullName evidence="5">Uncharacterized protein</fullName>
    </submittedName>
</protein>
<dbReference type="InterPro" id="IPR008278">
    <property type="entry name" value="4-PPantetheinyl_Trfase_dom"/>
</dbReference>
<dbReference type="InterPro" id="IPR050559">
    <property type="entry name" value="P-Pant_transferase_sf"/>
</dbReference>
<dbReference type="Gene3D" id="3.90.470.20">
    <property type="entry name" value="4'-phosphopantetheinyl transferase domain"/>
    <property type="match status" value="1"/>
</dbReference>
<reference evidence="5 6" key="1">
    <citation type="submission" date="2014-07" db="EMBL/GenBank/DDBJ databases">
        <authorList>
            <person name="McCorrison J."/>
            <person name="Sanka R."/>
            <person name="Torralba M."/>
            <person name="Gillis M."/>
            <person name="Haft D.H."/>
            <person name="Methe B."/>
            <person name="Sutton G."/>
            <person name="Nelson K.E."/>
        </authorList>
    </citation>
    <scope>NUCLEOTIDE SEQUENCE [LARGE SCALE GENOMIC DNA]</scope>
    <source>
        <strain evidence="5 6">S7-1-13</strain>
    </source>
</reference>
<evidence type="ECO:0000313" key="5">
    <source>
        <dbReference type="EMBL" id="KGF03002.1"/>
    </source>
</evidence>
<evidence type="ECO:0000256" key="1">
    <source>
        <dbReference type="ARBA" id="ARBA00010990"/>
    </source>
</evidence>
<dbReference type="Proteomes" id="UP000029579">
    <property type="component" value="Unassembled WGS sequence"/>
</dbReference>
<dbReference type="GO" id="GO:0000287">
    <property type="term" value="F:magnesium ion binding"/>
    <property type="evidence" value="ECO:0007669"/>
    <property type="project" value="InterPro"/>
</dbReference>
<dbReference type="InterPro" id="IPR055066">
    <property type="entry name" value="AASDHPPT_N"/>
</dbReference>
<keyword evidence="2" id="KW-0808">Transferase</keyword>
<gene>
    <name evidence="5" type="ORF">HMPREF1630_08365</name>
</gene>
<dbReference type="Pfam" id="PF22624">
    <property type="entry name" value="AASDHPPT_N"/>
    <property type="match status" value="1"/>
</dbReference>
<dbReference type="AlphaFoldDB" id="A0A095Y8P3"/>
<name>A0A095Y8P3_9FIRM</name>
<dbReference type="PANTHER" id="PTHR12215:SF10">
    <property type="entry name" value="L-AMINOADIPATE-SEMIALDEHYDE DEHYDROGENASE-PHOSPHOPANTETHEINYL TRANSFERASE"/>
    <property type="match status" value="1"/>
</dbReference>
<dbReference type="EMBL" id="JRMW01000043">
    <property type="protein sequence ID" value="KGF03002.1"/>
    <property type="molecule type" value="Genomic_DNA"/>
</dbReference>
<evidence type="ECO:0000256" key="2">
    <source>
        <dbReference type="ARBA" id="ARBA00022679"/>
    </source>
</evidence>